<name>A0A927GSG2_9BACL</name>
<dbReference type="Pfam" id="PF05016">
    <property type="entry name" value="ParE_toxin"/>
    <property type="match status" value="1"/>
</dbReference>
<dbReference type="InterPro" id="IPR007712">
    <property type="entry name" value="RelE/ParE_toxin"/>
</dbReference>
<evidence type="ECO:0000256" key="1">
    <source>
        <dbReference type="ARBA" id="ARBA00022649"/>
    </source>
</evidence>
<gene>
    <name evidence="2" type="ORF">IDH44_13705</name>
</gene>
<sequence>MSSSYKIVLTKNAAKALGKLHPALKQKVAAILDLLSVDPYTVRHIKPLQGTESDYRIRIGSLRLIYRLDNGQLVITVLYIGSRGDAYK</sequence>
<dbReference type="RefSeq" id="WP_190918491.1">
    <property type="nucleotide sequence ID" value="NZ_JACXIZ010000021.1"/>
</dbReference>
<protein>
    <submittedName>
        <fullName evidence="2">Type II toxin-antitoxin system RelE/ParE family toxin</fullName>
    </submittedName>
</protein>
<proteinExistence type="predicted"/>
<comment type="caution">
    <text evidence="2">The sequence shown here is derived from an EMBL/GenBank/DDBJ whole genome shotgun (WGS) entry which is preliminary data.</text>
</comment>
<dbReference type="InterPro" id="IPR035093">
    <property type="entry name" value="RelE/ParE_toxin_dom_sf"/>
</dbReference>
<keyword evidence="3" id="KW-1185">Reference proteome</keyword>
<organism evidence="2 3">
    <name type="scientific">Paenibacillus sabuli</name>
    <dbReference type="NCBI Taxonomy" id="2772509"/>
    <lineage>
        <taxon>Bacteria</taxon>
        <taxon>Bacillati</taxon>
        <taxon>Bacillota</taxon>
        <taxon>Bacilli</taxon>
        <taxon>Bacillales</taxon>
        <taxon>Paenibacillaceae</taxon>
        <taxon>Paenibacillus</taxon>
    </lineage>
</organism>
<keyword evidence="1" id="KW-1277">Toxin-antitoxin system</keyword>
<reference evidence="2" key="1">
    <citation type="submission" date="2020-09" db="EMBL/GenBank/DDBJ databases">
        <title>A novel bacterium of genus Paenibacillus, isolated from South China Sea.</title>
        <authorList>
            <person name="Huang H."/>
            <person name="Mo K."/>
            <person name="Hu Y."/>
        </authorList>
    </citation>
    <scope>NUCLEOTIDE SEQUENCE</scope>
    <source>
        <strain evidence="2">IB182496</strain>
    </source>
</reference>
<dbReference type="PANTHER" id="PTHR38813:SF1">
    <property type="entry name" value="TOXIN RELE1-RELATED"/>
    <property type="match status" value="1"/>
</dbReference>
<dbReference type="PANTHER" id="PTHR38813">
    <property type="match status" value="1"/>
</dbReference>
<evidence type="ECO:0000313" key="2">
    <source>
        <dbReference type="EMBL" id="MBD2846256.1"/>
    </source>
</evidence>
<dbReference type="AlphaFoldDB" id="A0A927GSG2"/>
<dbReference type="EMBL" id="JACXIZ010000021">
    <property type="protein sequence ID" value="MBD2846256.1"/>
    <property type="molecule type" value="Genomic_DNA"/>
</dbReference>
<evidence type="ECO:0000313" key="3">
    <source>
        <dbReference type="Proteomes" id="UP000621560"/>
    </source>
</evidence>
<dbReference type="SUPFAM" id="SSF143011">
    <property type="entry name" value="RelE-like"/>
    <property type="match status" value="1"/>
</dbReference>
<dbReference type="Proteomes" id="UP000621560">
    <property type="component" value="Unassembled WGS sequence"/>
</dbReference>
<dbReference type="Gene3D" id="3.30.2310.20">
    <property type="entry name" value="RelE-like"/>
    <property type="match status" value="1"/>
</dbReference>
<accession>A0A927GSG2</accession>
<dbReference type="InterPro" id="IPR052747">
    <property type="entry name" value="TA_system_RelE_toxin"/>
</dbReference>